<dbReference type="Gene3D" id="1.25.40.10">
    <property type="entry name" value="Tetratricopeptide repeat domain"/>
    <property type="match status" value="2"/>
</dbReference>
<dbReference type="SMART" id="SM00028">
    <property type="entry name" value="TPR"/>
    <property type="match status" value="5"/>
</dbReference>
<keyword evidence="2" id="KW-0963">Cytoplasm</keyword>
<evidence type="ECO:0000256" key="2">
    <source>
        <dbReference type="ARBA" id="ARBA00022490"/>
    </source>
</evidence>
<dbReference type="InterPro" id="IPR011990">
    <property type="entry name" value="TPR-like_helical_dom_sf"/>
</dbReference>
<dbReference type="PANTHER" id="PTHR46630:SF1">
    <property type="entry name" value="TETRATRICOPEPTIDE REPEAT PROTEIN 29"/>
    <property type="match status" value="1"/>
</dbReference>
<keyword evidence="8" id="KW-1185">Reference proteome</keyword>
<evidence type="ECO:0000313" key="7">
    <source>
        <dbReference type="EMBL" id="TDS60146.1"/>
    </source>
</evidence>
<keyword evidence="6" id="KW-0472">Membrane</keyword>
<feature type="transmembrane region" description="Helical" evidence="6">
    <location>
        <begin position="346"/>
        <end position="366"/>
    </location>
</feature>
<comment type="caution">
    <text evidence="7">The sequence shown here is derived from an EMBL/GenBank/DDBJ whole genome shotgun (WGS) entry which is preliminary data.</text>
</comment>
<evidence type="ECO:0000256" key="4">
    <source>
        <dbReference type="ARBA" id="ARBA00022803"/>
    </source>
</evidence>
<evidence type="ECO:0000256" key="6">
    <source>
        <dbReference type="SAM" id="Phobius"/>
    </source>
</evidence>
<evidence type="ECO:0000256" key="3">
    <source>
        <dbReference type="ARBA" id="ARBA00022737"/>
    </source>
</evidence>
<sequence length="530" mass="61873">MELVSDKDSLMQMTEQQLKQASKKEEKELAIIQKVLLAGLYSRELDRFNDKSTSLYETAVNRVTDIENKALQIWAFTKAGFYFYSYNQYGEALPYFFKSSQALEFISDNELIQGSEVLKLNAYFFSTIAEYDKSIAYLHRALKLTSTESKSYGDLLNALGNCYLSKRDTVAAETYFEQTKQSAEKNKDVIRYAKALGDLARVEISRKNWQKAEELLWKDIALSVNNGDNRNTMFAQLQLGKLYWEKGDIEQAYTTLTTAKQYAASKTYLKGFEKESVELLLQIVVQQKDTTEELLLRRELDSLNVLTETENREAIDKIVLKFQKEMVQWELEAEQAKLEKASLLRWTWTMVSILLLVVVVLIYISYRRRLRLRMTEFDKKILSFQYEKIQSEQKLRTANNSLASFYTFLEEKNQQISLLEKEIQKINGKKQTITLKELLLSHLMTDENWELFKQAFIEEEPEYYKKLRSNFPELTESNLRIILLQKTGLSNSETSHILGVTTEAVKKAKQRLRKKYGVKQDILGFEQFLN</sequence>
<evidence type="ECO:0000256" key="1">
    <source>
        <dbReference type="ARBA" id="ARBA00004496"/>
    </source>
</evidence>
<name>A0A4R7F032_9FLAO</name>
<keyword evidence="3" id="KW-0677">Repeat</keyword>
<dbReference type="AlphaFoldDB" id="A0A4R7F032"/>
<gene>
    <name evidence="7" type="ORF">C8P70_1092</name>
</gene>
<dbReference type="GO" id="GO:0005737">
    <property type="term" value="C:cytoplasm"/>
    <property type="evidence" value="ECO:0007669"/>
    <property type="project" value="UniProtKB-SubCell"/>
</dbReference>
<dbReference type="OrthoDB" id="1413523at2"/>
<dbReference type="InterPro" id="IPR036388">
    <property type="entry name" value="WH-like_DNA-bd_sf"/>
</dbReference>
<dbReference type="SUPFAM" id="SSF46894">
    <property type="entry name" value="C-terminal effector domain of the bipartite response regulators"/>
    <property type="match status" value="1"/>
</dbReference>
<keyword evidence="4" id="KW-0802">TPR repeat</keyword>
<protein>
    <submittedName>
        <fullName evidence="7">Uncharacterized protein</fullName>
    </submittedName>
</protein>
<proteinExistence type="inferred from homology"/>
<dbReference type="GO" id="GO:0006355">
    <property type="term" value="P:regulation of DNA-templated transcription"/>
    <property type="evidence" value="ECO:0007669"/>
    <property type="project" value="InterPro"/>
</dbReference>
<dbReference type="InterPro" id="IPR019734">
    <property type="entry name" value="TPR_rpt"/>
</dbReference>
<organism evidence="7 8">
    <name type="scientific">Myroides indicus</name>
    <dbReference type="NCBI Taxonomy" id="1323422"/>
    <lineage>
        <taxon>Bacteria</taxon>
        <taxon>Pseudomonadati</taxon>
        <taxon>Bacteroidota</taxon>
        <taxon>Flavobacteriia</taxon>
        <taxon>Flavobacteriales</taxon>
        <taxon>Flavobacteriaceae</taxon>
        <taxon>Myroides</taxon>
    </lineage>
</organism>
<dbReference type="PANTHER" id="PTHR46630">
    <property type="entry name" value="TETRATRICOPEPTIDE REPEAT PROTEIN 29"/>
    <property type="match status" value="1"/>
</dbReference>
<keyword evidence="6" id="KW-0812">Transmembrane</keyword>
<dbReference type="SUPFAM" id="SSF48452">
    <property type="entry name" value="TPR-like"/>
    <property type="match status" value="1"/>
</dbReference>
<accession>A0A4R7F032</accession>
<dbReference type="Proteomes" id="UP000295215">
    <property type="component" value="Unassembled WGS sequence"/>
</dbReference>
<dbReference type="EMBL" id="SOAG01000009">
    <property type="protein sequence ID" value="TDS60146.1"/>
    <property type="molecule type" value="Genomic_DNA"/>
</dbReference>
<dbReference type="InterPro" id="IPR016032">
    <property type="entry name" value="Sig_transdc_resp-reg_C-effctor"/>
</dbReference>
<reference evidence="7 8" key="1">
    <citation type="submission" date="2019-03" db="EMBL/GenBank/DDBJ databases">
        <title>Genomic Encyclopedia of Archaeal and Bacterial Type Strains, Phase II (KMG-II): from individual species to whole genera.</title>
        <authorList>
            <person name="Goeker M."/>
        </authorList>
    </citation>
    <scope>NUCLEOTIDE SEQUENCE [LARGE SCALE GENOMIC DNA]</scope>
    <source>
        <strain evidence="7 8">DSM 28213</strain>
    </source>
</reference>
<dbReference type="InterPro" id="IPR051476">
    <property type="entry name" value="Bac_ResReg_Asp_Phosphatase"/>
</dbReference>
<dbReference type="GO" id="GO:0003677">
    <property type="term" value="F:DNA binding"/>
    <property type="evidence" value="ECO:0007669"/>
    <property type="project" value="InterPro"/>
</dbReference>
<evidence type="ECO:0000313" key="8">
    <source>
        <dbReference type="Proteomes" id="UP000295215"/>
    </source>
</evidence>
<keyword evidence="6" id="KW-1133">Transmembrane helix</keyword>
<dbReference type="RefSeq" id="WP_133712222.1">
    <property type="nucleotide sequence ID" value="NZ_SOAG01000009.1"/>
</dbReference>
<evidence type="ECO:0000256" key="5">
    <source>
        <dbReference type="ARBA" id="ARBA00038253"/>
    </source>
</evidence>
<comment type="subcellular location">
    <subcellularLocation>
        <location evidence="1">Cytoplasm</location>
    </subcellularLocation>
</comment>
<comment type="similarity">
    <text evidence="5">Belongs to the Rap family.</text>
</comment>
<dbReference type="Gene3D" id="1.10.10.10">
    <property type="entry name" value="Winged helix-like DNA-binding domain superfamily/Winged helix DNA-binding domain"/>
    <property type="match status" value="1"/>
</dbReference>